<evidence type="ECO:0000313" key="2">
    <source>
        <dbReference type="Proteomes" id="UP000190341"/>
    </source>
</evidence>
<reference evidence="1 2" key="1">
    <citation type="submission" date="2017-02" db="EMBL/GenBank/DDBJ databases">
        <authorList>
            <person name="Peterson S.W."/>
        </authorList>
    </citation>
    <scope>NUCLEOTIDE SEQUENCE [LARGE SCALE GENOMIC DNA]</scope>
    <source>
        <strain evidence="1 2">P15</strain>
    </source>
</reference>
<keyword evidence="2" id="KW-1185">Reference proteome</keyword>
<dbReference type="STRING" id="428993.SAMN06296058_2161"/>
<accession>A0A1T5L9I2</accession>
<sequence length="126" mass="14420">MQRLRPVRTSPSVRGTAQRLSDCLAYEGMMDIPDEFEAFSQADHRRRARLHPDLAWDDACPAYALALATHDAYQGRLSLSADDELEAQWDELRGASSMDWTVARVIVREAWRWLATQQDDVALLHH</sequence>
<evidence type="ECO:0000313" key="1">
    <source>
        <dbReference type="EMBL" id="SKC72623.1"/>
    </source>
</evidence>
<name>A0A1T5L9I2_9GAMM</name>
<dbReference type="Proteomes" id="UP000190341">
    <property type="component" value="Unassembled WGS sequence"/>
</dbReference>
<dbReference type="RefSeq" id="WP_079724547.1">
    <property type="nucleotide sequence ID" value="NZ_BMCL01000001.1"/>
</dbReference>
<proteinExistence type="predicted"/>
<protein>
    <submittedName>
        <fullName evidence="1">Uncharacterized protein</fullName>
    </submittedName>
</protein>
<organism evidence="1 2">
    <name type="scientific">Pseudoxanthomonas indica</name>
    <dbReference type="NCBI Taxonomy" id="428993"/>
    <lineage>
        <taxon>Bacteria</taxon>
        <taxon>Pseudomonadati</taxon>
        <taxon>Pseudomonadota</taxon>
        <taxon>Gammaproteobacteria</taxon>
        <taxon>Lysobacterales</taxon>
        <taxon>Lysobacteraceae</taxon>
        <taxon>Pseudoxanthomonas</taxon>
    </lineage>
</organism>
<dbReference type="OrthoDB" id="6038836at2"/>
<dbReference type="AlphaFoldDB" id="A0A1T5L9I2"/>
<gene>
    <name evidence="1" type="ORF">SAMN06296058_2161</name>
</gene>
<dbReference type="EMBL" id="FUZV01000002">
    <property type="protein sequence ID" value="SKC72623.1"/>
    <property type="molecule type" value="Genomic_DNA"/>
</dbReference>